<organism evidence="3 4">
    <name type="scientific">Reticulomyxa filosa</name>
    <dbReference type="NCBI Taxonomy" id="46433"/>
    <lineage>
        <taxon>Eukaryota</taxon>
        <taxon>Sar</taxon>
        <taxon>Rhizaria</taxon>
        <taxon>Retaria</taxon>
        <taxon>Foraminifera</taxon>
        <taxon>Monothalamids</taxon>
        <taxon>Reticulomyxidae</taxon>
        <taxon>Reticulomyxa</taxon>
    </lineage>
</organism>
<protein>
    <submittedName>
        <fullName evidence="3">Uncharacterized protein</fullName>
    </submittedName>
</protein>
<gene>
    <name evidence="3" type="ORF">RFI_16662</name>
</gene>
<comment type="caution">
    <text evidence="3">The sequence shown here is derived from an EMBL/GenBank/DDBJ whole genome shotgun (WGS) entry which is preliminary data.</text>
</comment>
<name>X6N2R3_RETFI</name>
<feature type="region of interest" description="Disordered" evidence="1">
    <location>
        <begin position="1"/>
        <end position="28"/>
    </location>
</feature>
<evidence type="ECO:0000256" key="2">
    <source>
        <dbReference type="SAM" id="Phobius"/>
    </source>
</evidence>
<dbReference type="AlphaFoldDB" id="X6N2R3"/>
<sequence length="171" mass="20003">MNITDSSADAAAQPKKTKKDPREETRRHSMFPKDKELIKEVCTCNLCVCCFWGCFFILSKSPTYSHYHLIGVICSFTNGFFFFFFYGFKSKNKIKIKGKGEHVGKLKKASFRVKNEIFVLYDYYQPVKILGSVLLCVSFFFFFEETRIKIKTQKINKKKKQANKKTYTTRA</sequence>
<dbReference type="EMBL" id="ASPP01012500">
    <property type="protein sequence ID" value="ETO20555.1"/>
    <property type="molecule type" value="Genomic_DNA"/>
</dbReference>
<keyword evidence="2" id="KW-1133">Transmembrane helix</keyword>
<accession>X6N2R3</accession>
<evidence type="ECO:0000313" key="4">
    <source>
        <dbReference type="Proteomes" id="UP000023152"/>
    </source>
</evidence>
<proteinExistence type="predicted"/>
<feature type="transmembrane region" description="Helical" evidence="2">
    <location>
        <begin position="64"/>
        <end position="88"/>
    </location>
</feature>
<keyword evidence="4" id="KW-1185">Reference proteome</keyword>
<evidence type="ECO:0000313" key="3">
    <source>
        <dbReference type="EMBL" id="ETO20555.1"/>
    </source>
</evidence>
<keyword evidence="2" id="KW-0812">Transmembrane</keyword>
<reference evidence="3 4" key="1">
    <citation type="journal article" date="2013" name="Curr. Biol.">
        <title>The Genome of the Foraminiferan Reticulomyxa filosa.</title>
        <authorList>
            <person name="Glockner G."/>
            <person name="Hulsmann N."/>
            <person name="Schleicher M."/>
            <person name="Noegel A.A."/>
            <person name="Eichinger L."/>
            <person name="Gallinger C."/>
            <person name="Pawlowski J."/>
            <person name="Sierra R."/>
            <person name="Euteneuer U."/>
            <person name="Pillet L."/>
            <person name="Moustafa A."/>
            <person name="Platzer M."/>
            <person name="Groth M."/>
            <person name="Szafranski K."/>
            <person name="Schliwa M."/>
        </authorList>
    </citation>
    <scope>NUCLEOTIDE SEQUENCE [LARGE SCALE GENOMIC DNA]</scope>
</reference>
<feature type="transmembrane region" description="Helical" evidence="2">
    <location>
        <begin position="37"/>
        <end position="58"/>
    </location>
</feature>
<evidence type="ECO:0000256" key="1">
    <source>
        <dbReference type="SAM" id="MobiDB-lite"/>
    </source>
</evidence>
<dbReference type="Proteomes" id="UP000023152">
    <property type="component" value="Unassembled WGS sequence"/>
</dbReference>
<keyword evidence="2" id="KW-0472">Membrane</keyword>